<dbReference type="GO" id="GO:0005759">
    <property type="term" value="C:mitochondrial matrix"/>
    <property type="evidence" value="ECO:0007669"/>
    <property type="project" value="UniProtKB-SubCell"/>
</dbReference>
<dbReference type="EMBL" id="JALNTZ010001352">
    <property type="protein sequence ID" value="KAJ3626865.1"/>
    <property type="molecule type" value="Genomic_DNA"/>
</dbReference>
<evidence type="ECO:0000256" key="8">
    <source>
        <dbReference type="ARBA" id="ARBA00022679"/>
    </source>
</evidence>
<dbReference type="GO" id="GO:0030170">
    <property type="term" value="F:pyridoxal phosphate binding"/>
    <property type="evidence" value="ECO:0007669"/>
    <property type="project" value="InterPro"/>
</dbReference>
<dbReference type="PROSITE" id="PS00600">
    <property type="entry name" value="AA_TRANSFER_CLASS_3"/>
    <property type="match status" value="1"/>
</dbReference>
<organism evidence="11 12">
    <name type="scientific">Zophobas morio</name>
    <dbReference type="NCBI Taxonomy" id="2755281"/>
    <lineage>
        <taxon>Eukaryota</taxon>
        <taxon>Metazoa</taxon>
        <taxon>Ecdysozoa</taxon>
        <taxon>Arthropoda</taxon>
        <taxon>Hexapoda</taxon>
        <taxon>Insecta</taxon>
        <taxon>Pterygota</taxon>
        <taxon>Neoptera</taxon>
        <taxon>Endopterygota</taxon>
        <taxon>Coleoptera</taxon>
        <taxon>Polyphaga</taxon>
        <taxon>Cucujiformia</taxon>
        <taxon>Tenebrionidae</taxon>
        <taxon>Zophobas</taxon>
    </lineage>
</organism>
<feature type="non-terminal residue" evidence="11">
    <location>
        <position position="1"/>
    </location>
</feature>
<dbReference type="InterPro" id="IPR049704">
    <property type="entry name" value="Aminotrans_3_PPA_site"/>
</dbReference>
<comment type="cofactor">
    <cofactor evidence="1 10">
        <name>pyridoxal 5'-phosphate</name>
        <dbReference type="ChEBI" id="CHEBI:597326"/>
    </cofactor>
</comment>
<protein>
    <recommendedName>
        <fullName evidence="6 10">Ornithine aminotransferase</fullName>
        <ecNumber evidence="6 10">2.6.1.13</ecNumber>
    </recommendedName>
</protein>
<dbReference type="Proteomes" id="UP001168821">
    <property type="component" value="Unassembled WGS sequence"/>
</dbReference>
<keyword evidence="12" id="KW-1185">Reference proteome</keyword>
<evidence type="ECO:0000313" key="12">
    <source>
        <dbReference type="Proteomes" id="UP001168821"/>
    </source>
</evidence>
<reference evidence="11" key="1">
    <citation type="journal article" date="2023" name="G3 (Bethesda)">
        <title>Whole genome assemblies of Zophobas morio and Tenebrio molitor.</title>
        <authorList>
            <person name="Kaur S."/>
            <person name="Stinson S.A."/>
            <person name="diCenzo G.C."/>
        </authorList>
    </citation>
    <scope>NUCLEOTIDE SEQUENCE</scope>
    <source>
        <strain evidence="11">QUZm001</strain>
    </source>
</reference>
<dbReference type="InterPro" id="IPR010164">
    <property type="entry name" value="Orn_aminotrans"/>
</dbReference>
<comment type="similarity">
    <text evidence="4 10">Belongs to the class-III pyridoxal-phosphate-dependent aminotransferase family.</text>
</comment>
<comment type="catalytic activity">
    <reaction evidence="10">
        <text>a 2-oxocarboxylate + L-ornithine = L-glutamate 5-semialdehyde + an L-alpha-amino acid</text>
        <dbReference type="Rhea" id="RHEA:13877"/>
        <dbReference type="ChEBI" id="CHEBI:35179"/>
        <dbReference type="ChEBI" id="CHEBI:46911"/>
        <dbReference type="ChEBI" id="CHEBI:58066"/>
        <dbReference type="ChEBI" id="CHEBI:59869"/>
        <dbReference type="EC" id="2.6.1.13"/>
    </reaction>
</comment>
<dbReference type="InterPro" id="IPR005814">
    <property type="entry name" value="Aminotrans_3"/>
</dbReference>
<dbReference type="FunFam" id="3.90.1150.10:FF:000152">
    <property type="entry name" value="Ornithine aminotransferase"/>
    <property type="match status" value="1"/>
</dbReference>
<dbReference type="Pfam" id="PF00202">
    <property type="entry name" value="Aminotran_3"/>
    <property type="match status" value="1"/>
</dbReference>
<dbReference type="GO" id="GO:0042802">
    <property type="term" value="F:identical protein binding"/>
    <property type="evidence" value="ECO:0007669"/>
    <property type="project" value="TreeGrafter"/>
</dbReference>
<comment type="subunit">
    <text evidence="5">Homotetramer.</text>
</comment>
<dbReference type="SUPFAM" id="SSF53383">
    <property type="entry name" value="PLP-dependent transferases"/>
    <property type="match status" value="1"/>
</dbReference>
<dbReference type="InterPro" id="IPR050103">
    <property type="entry name" value="Class-III_PLP-dep_AT"/>
</dbReference>
<comment type="caution">
    <text evidence="11">The sequence shown here is derived from an EMBL/GenBank/DDBJ whole genome shotgun (WGS) entry which is preliminary data.</text>
</comment>
<evidence type="ECO:0000256" key="7">
    <source>
        <dbReference type="ARBA" id="ARBA00022576"/>
    </source>
</evidence>
<proteinExistence type="inferred from homology"/>
<evidence type="ECO:0000256" key="9">
    <source>
        <dbReference type="ARBA" id="ARBA00022898"/>
    </source>
</evidence>
<dbReference type="NCBIfam" id="TIGR01885">
    <property type="entry name" value="Orn_aminotrans"/>
    <property type="match status" value="1"/>
</dbReference>
<accession>A0AA38HJB7</accession>
<evidence type="ECO:0000256" key="3">
    <source>
        <dbReference type="ARBA" id="ARBA00004998"/>
    </source>
</evidence>
<evidence type="ECO:0000256" key="10">
    <source>
        <dbReference type="RuleBase" id="RU365036"/>
    </source>
</evidence>
<sequence length="259" mass="28650">AAISASTDFEAYNGFGPFVPGFIKIPYDNAEKLQELLEKDPNICAFMVEPIQGEGGVVVPQEGYLKKVQGLCKKHNVLLIVDEVQTGLGRTGRLLCSDYENVKPDILILGKSLSGGLYPVSCVLASNEVMLVIRPGQHGSTYGGNPLACRVAKTALEVIKEENLVENSYNMGMLLRKKLKRINSRLISEVRGKGLMNALVYNEGEWGTAWDFCLRLRDNGLLTRPTRDNIVRLAPPLCIKKKQIDEAISIIRKTLKSFE</sequence>
<comment type="subcellular location">
    <subcellularLocation>
        <location evidence="2">Mitochondrion matrix</location>
    </subcellularLocation>
</comment>
<dbReference type="PANTHER" id="PTHR11986">
    <property type="entry name" value="AMINOTRANSFERASE CLASS III"/>
    <property type="match status" value="1"/>
</dbReference>
<dbReference type="Gene3D" id="3.40.640.10">
    <property type="entry name" value="Type I PLP-dependent aspartate aminotransferase-like (Major domain)"/>
    <property type="match status" value="1"/>
</dbReference>
<keyword evidence="9 10" id="KW-0663">Pyridoxal phosphate</keyword>
<dbReference type="InterPro" id="IPR015424">
    <property type="entry name" value="PyrdxlP-dep_Trfase"/>
</dbReference>
<evidence type="ECO:0000256" key="2">
    <source>
        <dbReference type="ARBA" id="ARBA00004305"/>
    </source>
</evidence>
<name>A0AA38HJB7_9CUCU</name>
<dbReference type="GO" id="GO:0004587">
    <property type="term" value="F:ornithine aminotransferase activity"/>
    <property type="evidence" value="ECO:0007669"/>
    <property type="project" value="UniProtKB-EC"/>
</dbReference>
<dbReference type="PANTHER" id="PTHR11986:SF18">
    <property type="entry name" value="ORNITHINE AMINOTRANSFERASE, MITOCHONDRIAL"/>
    <property type="match status" value="1"/>
</dbReference>
<evidence type="ECO:0000256" key="5">
    <source>
        <dbReference type="ARBA" id="ARBA00011881"/>
    </source>
</evidence>
<dbReference type="InterPro" id="IPR015422">
    <property type="entry name" value="PyrdxlP-dep_Trfase_small"/>
</dbReference>
<keyword evidence="7 10" id="KW-0032">Aminotransferase</keyword>
<evidence type="ECO:0000256" key="4">
    <source>
        <dbReference type="ARBA" id="ARBA00008954"/>
    </source>
</evidence>
<dbReference type="CDD" id="cd00610">
    <property type="entry name" value="OAT_like"/>
    <property type="match status" value="1"/>
</dbReference>
<keyword evidence="8 10" id="KW-0808">Transferase</keyword>
<dbReference type="EC" id="2.6.1.13" evidence="6 10"/>
<dbReference type="GO" id="GO:0019544">
    <property type="term" value="P:L-arginine catabolic process to L-glutamate"/>
    <property type="evidence" value="ECO:0007669"/>
    <property type="project" value="TreeGrafter"/>
</dbReference>
<evidence type="ECO:0000256" key="6">
    <source>
        <dbReference type="ARBA" id="ARBA00012924"/>
    </source>
</evidence>
<dbReference type="GO" id="GO:0010121">
    <property type="term" value="P:L-arginine catabolic process to proline via ornithine"/>
    <property type="evidence" value="ECO:0007669"/>
    <property type="project" value="TreeGrafter"/>
</dbReference>
<dbReference type="AlphaFoldDB" id="A0AA38HJB7"/>
<dbReference type="FunFam" id="3.40.640.10:FF:000011">
    <property type="entry name" value="Ornithine aminotransferase"/>
    <property type="match status" value="1"/>
</dbReference>
<evidence type="ECO:0000313" key="11">
    <source>
        <dbReference type="EMBL" id="KAJ3626865.1"/>
    </source>
</evidence>
<dbReference type="Gene3D" id="3.90.1150.10">
    <property type="entry name" value="Aspartate Aminotransferase, domain 1"/>
    <property type="match status" value="1"/>
</dbReference>
<gene>
    <name evidence="11" type="ORF">Zmor_004229</name>
</gene>
<evidence type="ECO:0000256" key="1">
    <source>
        <dbReference type="ARBA" id="ARBA00001933"/>
    </source>
</evidence>
<dbReference type="InterPro" id="IPR015421">
    <property type="entry name" value="PyrdxlP-dep_Trfase_major"/>
</dbReference>
<comment type="pathway">
    <text evidence="3 10">Amino-acid biosynthesis; L-proline biosynthesis; L-glutamate 5-semialdehyde from L-ornithine: step 1/1.</text>
</comment>